<name>A0A494VW79_9SPHI</name>
<accession>A0A494VW79</accession>
<protein>
    <submittedName>
        <fullName evidence="1">Uncharacterized protein</fullName>
    </submittedName>
</protein>
<reference evidence="1 2" key="1">
    <citation type="submission" date="2018-10" db="EMBL/GenBank/DDBJ databases">
        <title>Genome sequencing of Mucilaginibacter sp. HYN0043.</title>
        <authorList>
            <person name="Kim M."/>
            <person name="Yi H."/>
        </authorList>
    </citation>
    <scope>NUCLEOTIDE SEQUENCE [LARGE SCALE GENOMIC DNA]</scope>
    <source>
        <strain evidence="1 2">HYN0043</strain>
    </source>
</reference>
<proteinExistence type="predicted"/>
<dbReference type="AlphaFoldDB" id="A0A494VW79"/>
<dbReference type="Proteomes" id="UP000270046">
    <property type="component" value="Chromosome"/>
</dbReference>
<dbReference type="OrthoDB" id="9182282at2"/>
<dbReference type="KEGG" id="muh:HYN43_026630"/>
<dbReference type="EMBL" id="CP032869">
    <property type="protein sequence ID" value="AYL98629.1"/>
    <property type="molecule type" value="Genomic_DNA"/>
</dbReference>
<dbReference type="RefSeq" id="WP_119406901.1">
    <property type="nucleotide sequence ID" value="NZ_CP032869.1"/>
</dbReference>
<evidence type="ECO:0000313" key="2">
    <source>
        <dbReference type="Proteomes" id="UP000270046"/>
    </source>
</evidence>
<keyword evidence="2" id="KW-1185">Reference proteome</keyword>
<gene>
    <name evidence="1" type="ORF">HYN43_026630</name>
</gene>
<organism evidence="1 2">
    <name type="scientific">Mucilaginibacter celer</name>
    <dbReference type="NCBI Taxonomy" id="2305508"/>
    <lineage>
        <taxon>Bacteria</taxon>
        <taxon>Pseudomonadati</taxon>
        <taxon>Bacteroidota</taxon>
        <taxon>Sphingobacteriia</taxon>
        <taxon>Sphingobacteriales</taxon>
        <taxon>Sphingobacteriaceae</taxon>
        <taxon>Mucilaginibacter</taxon>
    </lineage>
</organism>
<evidence type="ECO:0000313" key="1">
    <source>
        <dbReference type="EMBL" id="AYL98629.1"/>
    </source>
</evidence>
<sequence>MPLDFYDISDTQHRQRLFEIEHVDFGTLQEVLVKLKKVSGVEIDPYGTTRIYPDHVELIISLIKAELLEGKTNKELKKHEVLNRLLRYFETASNGLLVIGE</sequence>